<feature type="domain" description="tRNA/rRNA methyltransferase SpoU type" evidence="3">
    <location>
        <begin position="165"/>
        <end position="306"/>
    </location>
</feature>
<dbReference type="Pfam" id="PF00588">
    <property type="entry name" value="SpoU_methylase"/>
    <property type="match status" value="1"/>
</dbReference>
<gene>
    <name evidence="4" type="ORF">CCMP2556_LOCUS23083</name>
</gene>
<dbReference type="InterPro" id="IPR029028">
    <property type="entry name" value="Alpha/beta_knot_MTases"/>
</dbReference>
<protein>
    <recommendedName>
        <fullName evidence="3">tRNA/rRNA methyltransferase SpoU type domain-containing protein</fullName>
    </recommendedName>
</protein>
<evidence type="ECO:0000313" key="4">
    <source>
        <dbReference type="EMBL" id="CAK9043627.1"/>
    </source>
</evidence>
<dbReference type="EMBL" id="CAXAMN010014525">
    <property type="protein sequence ID" value="CAK9043627.1"/>
    <property type="molecule type" value="Genomic_DNA"/>
</dbReference>
<dbReference type="InterPro" id="IPR001537">
    <property type="entry name" value="SpoU_MeTrfase"/>
</dbReference>
<dbReference type="Gene3D" id="3.40.1280.10">
    <property type="match status" value="1"/>
</dbReference>
<dbReference type="PANTHER" id="PTHR46429">
    <property type="entry name" value="23S RRNA (GUANOSINE-2'-O-)-METHYLTRANSFERASE RLMB"/>
    <property type="match status" value="1"/>
</dbReference>
<dbReference type="InterPro" id="IPR004441">
    <property type="entry name" value="rRNA_MeTrfase_TrmH"/>
</dbReference>
<evidence type="ECO:0000313" key="5">
    <source>
        <dbReference type="Proteomes" id="UP001642484"/>
    </source>
</evidence>
<keyword evidence="1" id="KW-0489">Methyltransferase</keyword>
<dbReference type="Proteomes" id="UP001642484">
    <property type="component" value="Unassembled WGS sequence"/>
</dbReference>
<organism evidence="4 5">
    <name type="scientific">Durusdinium trenchii</name>
    <dbReference type="NCBI Taxonomy" id="1381693"/>
    <lineage>
        <taxon>Eukaryota</taxon>
        <taxon>Sar</taxon>
        <taxon>Alveolata</taxon>
        <taxon>Dinophyceae</taxon>
        <taxon>Suessiales</taxon>
        <taxon>Symbiodiniaceae</taxon>
        <taxon>Durusdinium</taxon>
    </lineage>
</organism>
<dbReference type="SUPFAM" id="SSF75217">
    <property type="entry name" value="alpha/beta knot"/>
    <property type="match status" value="1"/>
</dbReference>
<accession>A0ABP0LYY9</accession>
<dbReference type="InterPro" id="IPR029026">
    <property type="entry name" value="tRNA_m1G_MTases_N"/>
</dbReference>
<sequence length="314" mass="33839">MNTLVVHPKGHFRLPHVSRCALALPPRVPVQADARRIPVAGLCATFPLIAGRARTRRSATAESRNQALQFELLKHGITFEDLDRPPHDPLLYPAVRCCKAFVCPSNKHALEVACRPGRAVQVANDVARLVRDAQKASAEWTERKEAQKNIQDTERITFKPLTPPLILVLDCIRSTRNVGSLLRSCALVGASVVFCGITPAPPMPAVLKSAGEAAALVPSSFAVSGKDAVLRLQREGFQVWALETTSHAKELETTEFPDGPLALVLGHESYGVSASALKACDEHVCITTVGIKNSLNVAVAGSIALFEVAEQRSQ</sequence>
<keyword evidence="2" id="KW-0808">Transferase</keyword>
<evidence type="ECO:0000256" key="2">
    <source>
        <dbReference type="ARBA" id="ARBA00022679"/>
    </source>
</evidence>
<evidence type="ECO:0000259" key="3">
    <source>
        <dbReference type="Pfam" id="PF00588"/>
    </source>
</evidence>
<keyword evidence="5" id="KW-1185">Reference proteome</keyword>
<dbReference type="PANTHER" id="PTHR46429:SF1">
    <property type="entry name" value="23S RRNA (GUANOSINE-2'-O-)-METHYLTRANSFERASE RLMB"/>
    <property type="match status" value="1"/>
</dbReference>
<comment type="caution">
    <text evidence="4">The sequence shown here is derived from an EMBL/GenBank/DDBJ whole genome shotgun (WGS) entry which is preliminary data.</text>
</comment>
<evidence type="ECO:0000256" key="1">
    <source>
        <dbReference type="ARBA" id="ARBA00022603"/>
    </source>
</evidence>
<proteinExistence type="predicted"/>
<reference evidence="4 5" key="1">
    <citation type="submission" date="2024-02" db="EMBL/GenBank/DDBJ databases">
        <authorList>
            <person name="Chen Y."/>
            <person name="Shah S."/>
            <person name="Dougan E. K."/>
            <person name="Thang M."/>
            <person name="Chan C."/>
        </authorList>
    </citation>
    <scope>NUCLEOTIDE SEQUENCE [LARGE SCALE GENOMIC DNA]</scope>
</reference>
<name>A0ABP0LYY9_9DINO</name>